<evidence type="ECO:0000313" key="12">
    <source>
        <dbReference type="Proteomes" id="UP000308549"/>
    </source>
</evidence>
<sequence length="1132" mass="120400">MTSTTLAAAYLLGGLTFLPLVLATVLTLAWLLLPQRTKAGDTHDDALISQKERDETEAFLRTQDEKYSDVADAAASGTFAVLRTYHFTAALAALGAKTGSGTSGVSGGNASTDGTVDTGSESVYQSMYRSVFDRSKNTSAANSVLENAREGSDASVSAKAAKKKAVGASVFYMVLRHGHLMLYDSAAQLEVRHVISLAHHTITLSEGGSLDDDEVIKDADLFIKRTAIVLTPMQQPNGPQQSQTLYPRPFFLFCSSCSDKEDFYHALLSTRTPPPIPQPLLPSDIIKLQSALHSSSLSPEIRALNALISRIFLGLHRTAFLERLIRTKIEQKIARVQKPAFIASLAVKSVDLGDAAPILSSPRLKDINISGDLLLAADVKYSGGLRLVIAAVAKIDLGSRFKTRTVDLVLSTCLQRLSGHILVRVKPPPSNRIWFCFESMPDMDIKVEPVVSTRQITYTFILRAIEDRIRSVVGETLVKPNWDDVPFFDTQNQSVRGGIWVEGRGSESSRVEAGAGETIVQTPSTISLESSAVMGENAMVMPGDHSPIIANQGHNSSASPGWHNASAETTSFHSPEAAAPLKRRSAASLPRPGDAGTTNVSRPLRSPSFTSPSPSAPSVAVDDTAGLPVRTDDEGLRPKKWRMRASLQNPIARREAVDAVREMQDRVSSANSRRATLDSSLDSFKESTDASATNELDDLPAVMEGDAASDADVSSHTGSPHRMDSDPSSVASSRSAQQRRQEQRKTVLSATAAATTAARNWSWNAINNVRARQTERQAQSAGSTGTPPRQQPAQPVEVSGIPIAEAYQQPMGRGQPLPPPGVPLPGPEKPKTTLWNAAAGSLGSLTGGSTVKRKPVLPPRRPLSSRQEPTEASDEGLTQPAAGLPLDPSGVSTGSASSPLVVDEFGPWRENSGTDTPVVVGPDVVFDEEAAPVTPGRGVKSDVYQARVSEQTFPGSRSPKEVEATRPANRVPPPLPARRPRRASRTSAAPVPADEIHVVQTADTIDDLLVDSTDSTTPATDRGYLAPTASATDLTQSPFDDSAASETASETVTASDATLLDARSSDEALESQTEHGQIAPYDTKPGLDSLAHDDESEGEEGSPSQSESSKDDDASPGLEERSNAGPNGGGTH</sequence>
<evidence type="ECO:0000256" key="9">
    <source>
        <dbReference type="SAM" id="MobiDB-lite"/>
    </source>
</evidence>
<evidence type="ECO:0000256" key="4">
    <source>
        <dbReference type="ARBA" id="ARBA00022824"/>
    </source>
</evidence>
<keyword evidence="8" id="KW-0472">Membrane</keyword>
<dbReference type="InterPro" id="IPR031468">
    <property type="entry name" value="SMP_LBD"/>
</dbReference>
<feature type="compositionally biased region" description="Low complexity" evidence="9">
    <location>
        <begin position="601"/>
        <end position="618"/>
    </location>
</feature>
<feature type="compositionally biased region" description="Polar residues" evidence="9">
    <location>
        <begin position="666"/>
        <end position="682"/>
    </location>
</feature>
<dbReference type="GO" id="GO:0005789">
    <property type="term" value="C:endoplasmic reticulum membrane"/>
    <property type="evidence" value="ECO:0007669"/>
    <property type="project" value="UniProtKB-SubCell"/>
</dbReference>
<feature type="region of interest" description="Disordered" evidence="9">
    <location>
        <begin position="545"/>
        <end position="642"/>
    </location>
</feature>
<keyword evidence="7" id="KW-0446">Lipid-binding</keyword>
<dbReference type="OrthoDB" id="26740at2759"/>
<feature type="compositionally biased region" description="Low complexity" evidence="9">
    <location>
        <begin position="728"/>
        <end position="738"/>
    </location>
</feature>
<evidence type="ECO:0000256" key="2">
    <source>
        <dbReference type="ARBA" id="ARBA00022448"/>
    </source>
</evidence>
<feature type="compositionally biased region" description="Polar residues" evidence="9">
    <location>
        <begin position="1029"/>
        <end position="1039"/>
    </location>
</feature>
<dbReference type="PANTHER" id="PTHR13466">
    <property type="entry name" value="TEX2 PROTEIN-RELATED"/>
    <property type="match status" value="1"/>
</dbReference>
<dbReference type="GO" id="GO:0032865">
    <property type="term" value="C:ERMES complex"/>
    <property type="evidence" value="ECO:0007669"/>
    <property type="project" value="TreeGrafter"/>
</dbReference>
<evidence type="ECO:0000256" key="5">
    <source>
        <dbReference type="ARBA" id="ARBA00022989"/>
    </source>
</evidence>
<evidence type="ECO:0000256" key="3">
    <source>
        <dbReference type="ARBA" id="ARBA00022692"/>
    </source>
</evidence>
<dbReference type="AlphaFoldDB" id="A0A4U0TPE8"/>
<dbReference type="CDD" id="cd21675">
    <property type="entry name" value="SMP_TEX2"/>
    <property type="match status" value="1"/>
</dbReference>
<evidence type="ECO:0000259" key="10">
    <source>
        <dbReference type="PROSITE" id="PS51847"/>
    </source>
</evidence>
<evidence type="ECO:0000256" key="1">
    <source>
        <dbReference type="ARBA" id="ARBA00004586"/>
    </source>
</evidence>
<feature type="region of interest" description="Disordered" evidence="9">
    <location>
        <begin position="663"/>
        <end position="753"/>
    </location>
</feature>
<organism evidence="11 12">
    <name type="scientific">Salinomyces thailandicus</name>
    <dbReference type="NCBI Taxonomy" id="706561"/>
    <lineage>
        <taxon>Eukaryota</taxon>
        <taxon>Fungi</taxon>
        <taxon>Dikarya</taxon>
        <taxon>Ascomycota</taxon>
        <taxon>Pezizomycotina</taxon>
        <taxon>Dothideomycetes</taxon>
        <taxon>Dothideomycetidae</taxon>
        <taxon>Mycosphaerellales</taxon>
        <taxon>Teratosphaeriaceae</taxon>
        <taxon>Salinomyces</taxon>
    </lineage>
</organism>
<proteinExistence type="predicted"/>
<protein>
    <recommendedName>
        <fullName evidence="10">SMP-LTD domain-containing protein</fullName>
    </recommendedName>
</protein>
<feature type="compositionally biased region" description="Pro residues" evidence="9">
    <location>
        <begin position="816"/>
        <end position="827"/>
    </location>
</feature>
<reference evidence="11 12" key="1">
    <citation type="submission" date="2017-03" db="EMBL/GenBank/DDBJ databases">
        <title>Genomes of endolithic fungi from Antarctica.</title>
        <authorList>
            <person name="Coleine C."/>
            <person name="Masonjones S."/>
            <person name="Stajich J.E."/>
        </authorList>
    </citation>
    <scope>NUCLEOTIDE SEQUENCE [LARGE SCALE GENOMIC DNA]</scope>
    <source>
        <strain evidence="11 12">CCFEE 6315</strain>
    </source>
</reference>
<dbReference type="Pfam" id="PF15413">
    <property type="entry name" value="PH_11"/>
    <property type="match status" value="1"/>
</dbReference>
<dbReference type="Proteomes" id="UP000308549">
    <property type="component" value="Unassembled WGS sequence"/>
</dbReference>
<dbReference type="GO" id="GO:1990456">
    <property type="term" value="P:mitochondrion-endoplasmic reticulum membrane tethering"/>
    <property type="evidence" value="ECO:0007669"/>
    <property type="project" value="TreeGrafter"/>
</dbReference>
<keyword evidence="6" id="KW-0445">Lipid transport</keyword>
<dbReference type="GO" id="GO:0008289">
    <property type="term" value="F:lipid binding"/>
    <property type="evidence" value="ECO:0007669"/>
    <property type="project" value="UniProtKB-KW"/>
</dbReference>
<evidence type="ECO:0000256" key="7">
    <source>
        <dbReference type="ARBA" id="ARBA00023121"/>
    </source>
</evidence>
<feature type="compositionally biased region" description="Basic and acidic residues" evidence="9">
    <location>
        <begin position="1108"/>
        <end position="1122"/>
    </location>
</feature>
<keyword evidence="3" id="KW-0812">Transmembrane</keyword>
<accession>A0A4U0TPE8</accession>
<feature type="region of interest" description="Disordered" evidence="9">
    <location>
        <begin position="772"/>
        <end position="921"/>
    </location>
</feature>
<keyword evidence="2" id="KW-0813">Transport</keyword>
<dbReference type="GO" id="GO:0015914">
    <property type="term" value="P:phospholipid transport"/>
    <property type="evidence" value="ECO:0007669"/>
    <property type="project" value="TreeGrafter"/>
</dbReference>
<dbReference type="PROSITE" id="PS51847">
    <property type="entry name" value="SMP"/>
    <property type="match status" value="1"/>
</dbReference>
<gene>
    <name evidence="11" type="ORF">B0A50_06498</name>
</gene>
<feature type="domain" description="SMP-LTD" evidence="10">
    <location>
        <begin position="297"/>
        <end position="488"/>
    </location>
</feature>
<evidence type="ECO:0000256" key="8">
    <source>
        <dbReference type="ARBA" id="ARBA00023136"/>
    </source>
</evidence>
<keyword evidence="5" id="KW-1133">Transmembrane helix</keyword>
<feature type="compositionally biased region" description="Low complexity" evidence="9">
    <location>
        <begin position="1040"/>
        <end position="1058"/>
    </location>
</feature>
<evidence type="ECO:0000313" key="11">
    <source>
        <dbReference type="EMBL" id="TKA23662.1"/>
    </source>
</evidence>
<dbReference type="PANTHER" id="PTHR13466:SF19">
    <property type="entry name" value="NUCLEUS-VACUOLE JUNCTION PROTEIN 2"/>
    <property type="match status" value="1"/>
</dbReference>
<feature type="compositionally biased region" description="Polar residues" evidence="9">
    <location>
        <begin position="772"/>
        <end position="793"/>
    </location>
</feature>
<comment type="caution">
    <text evidence="11">The sequence shown here is derived from an EMBL/GenBank/DDBJ whole genome shotgun (WGS) entry which is preliminary data.</text>
</comment>
<feature type="region of interest" description="Disordered" evidence="9">
    <location>
        <begin position="949"/>
        <end position="1132"/>
    </location>
</feature>
<evidence type="ECO:0000256" key="6">
    <source>
        <dbReference type="ARBA" id="ARBA00023055"/>
    </source>
</evidence>
<comment type="subcellular location">
    <subcellularLocation>
        <location evidence="1">Endoplasmic reticulum membrane</location>
    </subcellularLocation>
</comment>
<keyword evidence="4" id="KW-0256">Endoplasmic reticulum</keyword>
<keyword evidence="12" id="KW-1185">Reference proteome</keyword>
<feature type="compositionally biased region" description="Low complexity" evidence="9">
    <location>
        <begin position="837"/>
        <end position="850"/>
    </location>
</feature>
<name>A0A4U0TPE8_9PEZI</name>
<dbReference type="EMBL" id="NAJL01000052">
    <property type="protein sequence ID" value="TKA23662.1"/>
    <property type="molecule type" value="Genomic_DNA"/>
</dbReference>